<gene>
    <name evidence="2" type="ORF">PDIGIT_LOCUS136</name>
</gene>
<evidence type="ECO:0000256" key="1">
    <source>
        <dbReference type="SAM" id="MobiDB-lite"/>
    </source>
</evidence>
<organism evidence="2 3">
    <name type="scientific">Periconia digitata</name>
    <dbReference type="NCBI Taxonomy" id="1303443"/>
    <lineage>
        <taxon>Eukaryota</taxon>
        <taxon>Fungi</taxon>
        <taxon>Dikarya</taxon>
        <taxon>Ascomycota</taxon>
        <taxon>Pezizomycotina</taxon>
        <taxon>Dothideomycetes</taxon>
        <taxon>Pleosporomycetidae</taxon>
        <taxon>Pleosporales</taxon>
        <taxon>Massarineae</taxon>
        <taxon>Periconiaceae</taxon>
        <taxon>Periconia</taxon>
    </lineage>
</organism>
<reference evidence="2" key="1">
    <citation type="submission" date="2023-01" db="EMBL/GenBank/DDBJ databases">
        <authorList>
            <person name="Van Ghelder C."/>
            <person name="Rancurel C."/>
        </authorList>
    </citation>
    <scope>NUCLEOTIDE SEQUENCE</scope>
    <source>
        <strain evidence="2">CNCM I-4278</strain>
    </source>
</reference>
<feature type="compositionally biased region" description="Polar residues" evidence="1">
    <location>
        <begin position="23"/>
        <end position="34"/>
    </location>
</feature>
<sequence>MISDAIPWKRTGLRSSDDPLPGNNRSCSSHASKVNSRDPVPCRKETGSKDQSLVRMTRLGNPVGLIIDLSWD</sequence>
<protein>
    <submittedName>
        <fullName evidence="2">Uncharacterized protein</fullName>
    </submittedName>
</protein>
<comment type="caution">
    <text evidence="2">The sequence shown here is derived from an EMBL/GenBank/DDBJ whole genome shotgun (WGS) entry which is preliminary data.</text>
</comment>
<keyword evidence="3" id="KW-1185">Reference proteome</keyword>
<evidence type="ECO:0000313" key="2">
    <source>
        <dbReference type="EMBL" id="CAI6228895.1"/>
    </source>
</evidence>
<evidence type="ECO:0000313" key="3">
    <source>
        <dbReference type="Proteomes" id="UP001152607"/>
    </source>
</evidence>
<dbReference type="Proteomes" id="UP001152607">
    <property type="component" value="Unassembled WGS sequence"/>
</dbReference>
<dbReference type="AlphaFoldDB" id="A0A9W4U2S6"/>
<dbReference type="EMBL" id="CAOQHR010000001">
    <property type="protein sequence ID" value="CAI6228895.1"/>
    <property type="molecule type" value="Genomic_DNA"/>
</dbReference>
<feature type="region of interest" description="Disordered" evidence="1">
    <location>
        <begin position="1"/>
        <end position="50"/>
    </location>
</feature>
<proteinExistence type="predicted"/>
<name>A0A9W4U2S6_9PLEO</name>
<accession>A0A9W4U2S6</accession>